<accession>A0A7Y4NX87</accession>
<organism evidence="8 9">
    <name type="scientific">Corallococcus exercitus</name>
    <dbReference type="NCBI Taxonomy" id="2316736"/>
    <lineage>
        <taxon>Bacteria</taxon>
        <taxon>Pseudomonadati</taxon>
        <taxon>Myxococcota</taxon>
        <taxon>Myxococcia</taxon>
        <taxon>Myxococcales</taxon>
        <taxon>Cystobacterineae</taxon>
        <taxon>Myxococcaceae</taxon>
        <taxon>Corallococcus</taxon>
    </lineage>
</organism>
<gene>
    <name evidence="8" type="ORF">HMI49_38880</name>
</gene>
<evidence type="ECO:0000313" key="9">
    <source>
        <dbReference type="Proteomes" id="UP000563426"/>
    </source>
</evidence>
<evidence type="ECO:0000313" key="8">
    <source>
        <dbReference type="EMBL" id="NOK39158.1"/>
    </source>
</evidence>
<sequence length="152" mass="15545">MFLPAWRHGPEGTGGVIIQGRPQARVAAFPVRGLVEVLALTAVYLLAARVALLLAADESHICPVWLPSGVALGGLLLLGVSRWPAVALGAGVVSYAMGVSPGVGLSVVLGSTLEAVLAALLFRRMEGARELHRVRDVVWLGAGAGLGALLGA</sequence>
<feature type="transmembrane region" description="Helical" evidence="6">
    <location>
        <begin position="63"/>
        <end position="83"/>
    </location>
</feature>
<reference evidence="8 9" key="1">
    <citation type="submission" date="2020-05" db="EMBL/GenBank/DDBJ databases">
        <authorList>
            <person name="Whitworth D."/>
        </authorList>
    </citation>
    <scope>NUCLEOTIDE SEQUENCE [LARGE SCALE GENOMIC DNA]</scope>
    <source>
        <strain evidence="8 9">AB043B</strain>
    </source>
</reference>
<feature type="non-terminal residue" evidence="8">
    <location>
        <position position="152"/>
    </location>
</feature>
<keyword evidence="8" id="KW-0418">Kinase</keyword>
<feature type="domain" description="MASE1" evidence="7">
    <location>
        <begin position="38"/>
        <end position="130"/>
    </location>
</feature>
<feature type="transmembrane region" description="Helical" evidence="6">
    <location>
        <begin position="103"/>
        <end position="122"/>
    </location>
</feature>
<evidence type="ECO:0000256" key="5">
    <source>
        <dbReference type="ARBA" id="ARBA00023136"/>
    </source>
</evidence>
<dbReference type="InterPro" id="IPR007895">
    <property type="entry name" value="MASE1"/>
</dbReference>
<dbReference type="EMBL" id="JABFJV010000423">
    <property type="protein sequence ID" value="NOK39158.1"/>
    <property type="molecule type" value="Genomic_DNA"/>
</dbReference>
<evidence type="ECO:0000256" key="3">
    <source>
        <dbReference type="ARBA" id="ARBA00022692"/>
    </source>
</evidence>
<dbReference type="AlphaFoldDB" id="A0A7Y4NX87"/>
<comment type="subcellular location">
    <subcellularLocation>
        <location evidence="1">Cell membrane</location>
        <topology evidence="1">Multi-pass membrane protein</topology>
    </subcellularLocation>
</comment>
<keyword evidence="9" id="KW-1185">Reference proteome</keyword>
<keyword evidence="4 6" id="KW-1133">Transmembrane helix</keyword>
<proteinExistence type="predicted"/>
<keyword evidence="5 6" id="KW-0472">Membrane</keyword>
<keyword evidence="2" id="KW-1003">Cell membrane</keyword>
<dbReference type="GO" id="GO:0016301">
    <property type="term" value="F:kinase activity"/>
    <property type="evidence" value="ECO:0007669"/>
    <property type="project" value="UniProtKB-KW"/>
</dbReference>
<protein>
    <submittedName>
        <fullName evidence="8">Histidine kinase</fullName>
    </submittedName>
</protein>
<evidence type="ECO:0000259" key="7">
    <source>
        <dbReference type="Pfam" id="PF05231"/>
    </source>
</evidence>
<evidence type="ECO:0000256" key="2">
    <source>
        <dbReference type="ARBA" id="ARBA00022475"/>
    </source>
</evidence>
<keyword evidence="8" id="KW-0808">Transferase</keyword>
<dbReference type="GO" id="GO:0005886">
    <property type="term" value="C:plasma membrane"/>
    <property type="evidence" value="ECO:0007669"/>
    <property type="project" value="UniProtKB-SubCell"/>
</dbReference>
<dbReference type="Proteomes" id="UP000563426">
    <property type="component" value="Unassembled WGS sequence"/>
</dbReference>
<feature type="transmembrane region" description="Helical" evidence="6">
    <location>
        <begin position="37"/>
        <end position="56"/>
    </location>
</feature>
<evidence type="ECO:0000256" key="6">
    <source>
        <dbReference type="SAM" id="Phobius"/>
    </source>
</evidence>
<name>A0A7Y4NX87_9BACT</name>
<evidence type="ECO:0000256" key="4">
    <source>
        <dbReference type="ARBA" id="ARBA00022989"/>
    </source>
</evidence>
<evidence type="ECO:0000256" key="1">
    <source>
        <dbReference type="ARBA" id="ARBA00004651"/>
    </source>
</evidence>
<comment type="caution">
    <text evidence="8">The sequence shown here is derived from an EMBL/GenBank/DDBJ whole genome shotgun (WGS) entry which is preliminary data.</text>
</comment>
<keyword evidence="3 6" id="KW-0812">Transmembrane</keyword>
<dbReference type="Pfam" id="PF05231">
    <property type="entry name" value="MASE1"/>
    <property type="match status" value="1"/>
</dbReference>